<gene>
    <name evidence="2" type="primary">orf007</name>
</gene>
<dbReference type="EMBL" id="JX094431">
    <property type="protein sequence ID" value="AFQ96314.1"/>
    <property type="molecule type" value="Genomic_DNA"/>
</dbReference>
<reference evidence="2 3" key="1">
    <citation type="journal article" date="2013" name="Virol. J.">
        <title>Genome sequence and analysis of a broad-host range lytic bacteriophage that infects the Bacillus cereus group.</title>
        <authorList>
            <person name="El-Arabi T.F."/>
            <person name="Griffiths M.W."/>
            <person name="She Y.M."/>
            <person name="Villegas A."/>
            <person name="Lingohr E.J."/>
            <person name="Kropinski A.M."/>
        </authorList>
    </citation>
    <scope>NUCLEOTIDE SEQUENCE [LARGE SCALE GENOMIC DNA]</scope>
</reference>
<name>M4HNC5_9CAUD</name>
<evidence type="ECO:0000313" key="2">
    <source>
        <dbReference type="EMBL" id="AFQ96314.1"/>
    </source>
</evidence>
<evidence type="ECO:0000313" key="3">
    <source>
        <dbReference type="Proteomes" id="UP000011865"/>
    </source>
</evidence>
<proteinExistence type="predicted"/>
<dbReference type="OrthoDB" id="20514at10239"/>
<dbReference type="RefSeq" id="YP_007676904.1">
    <property type="nucleotide sequence ID" value="NC_020873.1"/>
</dbReference>
<dbReference type="KEGG" id="vg:15041763"/>
<feature type="transmembrane region" description="Helical" evidence="1">
    <location>
        <begin position="40"/>
        <end position="61"/>
    </location>
</feature>
<dbReference type="Proteomes" id="UP000011865">
    <property type="component" value="Segment"/>
</dbReference>
<accession>M4HNC5</accession>
<protein>
    <submittedName>
        <fullName evidence="2">Putative membrane protein</fullName>
    </submittedName>
</protein>
<keyword evidence="1" id="KW-0472">Membrane</keyword>
<dbReference type="GeneID" id="15041763"/>
<keyword evidence="3" id="KW-1185">Reference proteome</keyword>
<evidence type="ECO:0000256" key="1">
    <source>
        <dbReference type="SAM" id="Phobius"/>
    </source>
</evidence>
<feature type="transmembrane region" description="Helical" evidence="1">
    <location>
        <begin position="12"/>
        <end position="34"/>
    </location>
</feature>
<keyword evidence="1" id="KW-1133">Transmembrane helix</keyword>
<sequence length="93" mass="10662">MKKYSKHVYLKVMLILLAEALAIAITDFAVKYGMPIEHTTLSYVVCGALLAFIVVGSYDYIIRKGEQRAQQERQSLVNIMMLRYSPKGRDHRP</sequence>
<keyword evidence="1" id="KW-0812">Transmembrane</keyword>
<organism evidence="2 3">
    <name type="scientific">Bacillus phage vB_BceM_Bc431v3</name>
    <dbReference type="NCBI Taxonomy" id="1195072"/>
    <lineage>
        <taxon>Viruses</taxon>
        <taxon>Duplodnaviria</taxon>
        <taxon>Heunggongvirae</taxon>
        <taxon>Uroviricota</taxon>
        <taxon>Caudoviricetes</taxon>
        <taxon>Herelleviridae</taxon>
        <taxon>Bastillevirinae</taxon>
        <taxon>Caeruleovirus</taxon>
        <taxon>Caeruleovirus Bc431</taxon>
    </lineage>
</organism>